<evidence type="ECO:0000256" key="11">
    <source>
        <dbReference type="PIRSR" id="PIRSR006268-2"/>
    </source>
</evidence>
<evidence type="ECO:0000256" key="6">
    <source>
        <dbReference type="ARBA" id="ARBA00022827"/>
    </source>
</evidence>
<keyword evidence="5 10" id="KW-0479">Metal-binding</keyword>
<protein>
    <recommendedName>
        <fullName evidence="2 10">FAD:protein FMN transferase</fullName>
        <ecNumber evidence="1 10">2.7.1.180</ecNumber>
    </recommendedName>
    <alternativeName>
        <fullName evidence="8 10">Flavin transferase</fullName>
    </alternativeName>
</protein>
<evidence type="ECO:0000256" key="7">
    <source>
        <dbReference type="ARBA" id="ARBA00022842"/>
    </source>
</evidence>
<comment type="catalytic activity">
    <reaction evidence="9 10">
        <text>L-threonyl-[protein] + FAD = FMN-L-threonyl-[protein] + AMP + H(+)</text>
        <dbReference type="Rhea" id="RHEA:36847"/>
        <dbReference type="Rhea" id="RHEA-COMP:11060"/>
        <dbReference type="Rhea" id="RHEA-COMP:11061"/>
        <dbReference type="ChEBI" id="CHEBI:15378"/>
        <dbReference type="ChEBI" id="CHEBI:30013"/>
        <dbReference type="ChEBI" id="CHEBI:57692"/>
        <dbReference type="ChEBI" id="CHEBI:74257"/>
        <dbReference type="ChEBI" id="CHEBI:456215"/>
        <dbReference type="EC" id="2.7.1.180"/>
    </reaction>
</comment>
<dbReference type="PIRSF" id="PIRSF006268">
    <property type="entry name" value="ApbE"/>
    <property type="match status" value="1"/>
</dbReference>
<reference evidence="12 13" key="1">
    <citation type="submission" date="2018-10" db="EMBL/GenBank/DDBJ databases">
        <title>Genome Sequence of Cohnella sp.</title>
        <authorList>
            <person name="Srinivasan S."/>
            <person name="Kim M.K."/>
        </authorList>
    </citation>
    <scope>NUCLEOTIDE SEQUENCE [LARGE SCALE GENOMIC DNA]</scope>
    <source>
        <strain evidence="12 13">18JY8-7</strain>
    </source>
</reference>
<evidence type="ECO:0000313" key="13">
    <source>
        <dbReference type="Proteomes" id="UP000269097"/>
    </source>
</evidence>
<keyword evidence="4 10" id="KW-0808">Transferase</keyword>
<sequence>MARSAKPRFFERFRNVLGRRLFRLRRQLRRRQVERRVPIQIGAFVMAALTLTMERFRAMNTDVTVALALEPSPAGESAFREAGSWFAYAERVFSRFRPDSELSGLNLSAGLPVRISKTMEEVLELARHYQRVTNGMFDPGILPQLLQAGYTVSFERIASRERGMWAEQKERGGSRKGDWKLFGPLQTVRLDPGTRIDLGGIVKGWAVDRLADRLIAKGIAAGMVNAGGDLRVWGNADSPDWEIEIDDPREPGACLSVAALRKGAVATSSVLGRSWQTAEGRKHHLIDPRTGKPSESDVLQCTVAGDTAVESEIAAKTVCMLGSKEGAEWLREACPRSDAFLLTRDGERKLLRSDVYAAGTRNWKGE</sequence>
<dbReference type="GO" id="GO:0046872">
    <property type="term" value="F:metal ion binding"/>
    <property type="evidence" value="ECO:0007669"/>
    <property type="project" value="UniProtKB-UniRule"/>
</dbReference>
<evidence type="ECO:0000256" key="5">
    <source>
        <dbReference type="ARBA" id="ARBA00022723"/>
    </source>
</evidence>
<dbReference type="KEGG" id="coh:EAV92_22295"/>
<dbReference type="SUPFAM" id="SSF143631">
    <property type="entry name" value="ApbE-like"/>
    <property type="match status" value="1"/>
</dbReference>
<proteinExistence type="inferred from homology"/>
<evidence type="ECO:0000256" key="1">
    <source>
        <dbReference type="ARBA" id="ARBA00011955"/>
    </source>
</evidence>
<keyword evidence="3 10" id="KW-0285">Flavoprotein</keyword>
<dbReference type="PANTHER" id="PTHR30040">
    <property type="entry name" value="THIAMINE BIOSYNTHESIS LIPOPROTEIN APBE"/>
    <property type="match status" value="1"/>
</dbReference>
<comment type="cofactor">
    <cofactor evidence="11">
        <name>Mg(2+)</name>
        <dbReference type="ChEBI" id="CHEBI:18420"/>
    </cofactor>
    <cofactor evidence="11">
        <name>Mn(2+)</name>
        <dbReference type="ChEBI" id="CHEBI:29035"/>
    </cofactor>
    <text evidence="11">Magnesium. Can also use manganese.</text>
</comment>
<keyword evidence="13" id="KW-1185">Reference proteome</keyword>
<comment type="similarity">
    <text evidence="10">Belongs to the ApbE family.</text>
</comment>
<dbReference type="EMBL" id="CP033433">
    <property type="protein sequence ID" value="AYQ75046.1"/>
    <property type="molecule type" value="Genomic_DNA"/>
</dbReference>
<dbReference type="AlphaFoldDB" id="A0A3G3K3G0"/>
<evidence type="ECO:0000256" key="4">
    <source>
        <dbReference type="ARBA" id="ARBA00022679"/>
    </source>
</evidence>
<dbReference type="Pfam" id="PF02424">
    <property type="entry name" value="ApbE"/>
    <property type="match status" value="1"/>
</dbReference>
<evidence type="ECO:0000256" key="2">
    <source>
        <dbReference type="ARBA" id="ARBA00016337"/>
    </source>
</evidence>
<organism evidence="12 13">
    <name type="scientific">Cohnella candidum</name>
    <dbReference type="NCBI Taxonomy" id="2674991"/>
    <lineage>
        <taxon>Bacteria</taxon>
        <taxon>Bacillati</taxon>
        <taxon>Bacillota</taxon>
        <taxon>Bacilli</taxon>
        <taxon>Bacillales</taxon>
        <taxon>Paenibacillaceae</taxon>
        <taxon>Cohnella</taxon>
    </lineage>
</organism>
<evidence type="ECO:0000256" key="10">
    <source>
        <dbReference type="PIRNR" id="PIRNR006268"/>
    </source>
</evidence>
<dbReference type="GO" id="GO:0016740">
    <property type="term" value="F:transferase activity"/>
    <property type="evidence" value="ECO:0007669"/>
    <property type="project" value="UniProtKB-UniRule"/>
</dbReference>
<feature type="binding site" evidence="11">
    <location>
        <position position="200"/>
    </location>
    <ligand>
        <name>Mg(2+)</name>
        <dbReference type="ChEBI" id="CHEBI:18420"/>
    </ligand>
</feature>
<gene>
    <name evidence="12" type="ORF">EAV92_22295</name>
</gene>
<dbReference type="InterPro" id="IPR003374">
    <property type="entry name" value="ApbE-like_sf"/>
</dbReference>
<accession>A0A3G3K3G0</accession>
<dbReference type="Proteomes" id="UP000269097">
    <property type="component" value="Chromosome"/>
</dbReference>
<dbReference type="InterPro" id="IPR024932">
    <property type="entry name" value="ApbE"/>
</dbReference>
<evidence type="ECO:0000256" key="9">
    <source>
        <dbReference type="ARBA" id="ARBA00048540"/>
    </source>
</evidence>
<keyword evidence="7 10" id="KW-0460">Magnesium</keyword>
<evidence type="ECO:0000313" key="12">
    <source>
        <dbReference type="EMBL" id="AYQ75046.1"/>
    </source>
</evidence>
<name>A0A3G3K3G0_9BACL</name>
<evidence type="ECO:0000256" key="8">
    <source>
        <dbReference type="ARBA" id="ARBA00031306"/>
    </source>
</evidence>
<dbReference type="Gene3D" id="3.10.520.10">
    <property type="entry name" value="ApbE-like domains"/>
    <property type="match status" value="1"/>
</dbReference>
<dbReference type="PANTHER" id="PTHR30040:SF2">
    <property type="entry name" value="FAD:PROTEIN FMN TRANSFERASE"/>
    <property type="match status" value="1"/>
</dbReference>
<evidence type="ECO:0000256" key="3">
    <source>
        <dbReference type="ARBA" id="ARBA00022630"/>
    </source>
</evidence>
<dbReference type="EC" id="2.7.1.180" evidence="1 10"/>
<keyword evidence="6 10" id="KW-0274">FAD</keyword>